<evidence type="ECO:0000313" key="21">
    <source>
        <dbReference type="EMBL" id="KXZ45639.1"/>
    </source>
</evidence>
<keyword evidence="8 17" id="KW-0863">Zinc-finger</keyword>
<dbReference type="PROSITE" id="PS50865">
    <property type="entry name" value="ZF_MYND_2"/>
    <property type="match status" value="1"/>
</dbReference>
<evidence type="ECO:0000313" key="22">
    <source>
        <dbReference type="Proteomes" id="UP000075714"/>
    </source>
</evidence>
<evidence type="ECO:0000256" key="18">
    <source>
        <dbReference type="SAM" id="MobiDB-lite"/>
    </source>
</evidence>
<proteinExistence type="inferred from homology"/>
<keyword evidence="10" id="KW-0862">Zinc</keyword>
<evidence type="ECO:0000256" key="11">
    <source>
        <dbReference type="ARBA" id="ARBA00022946"/>
    </source>
</evidence>
<keyword evidence="9" id="KW-0418">Kinase</keyword>
<keyword evidence="11" id="KW-0809">Transit peptide</keyword>
<sequence length="308" mass="31385">MLIPLLNWLRLLAARCSTQHGAAASSPPACQTDGSGSAVNGSGTAARHGGETVADDGGEAAAGDRGWRALLLEEVGAVPLLDVALRGLVPRLSGVLETLRRPRLRCLVHSCCAVAAVYTGPGPPAAGTGTDRPEQSTPNETAPATVGWGLHEAEGLATGLRSAASGPACTTSAAGGTPDRPPLPWRPELLREAATQLRSYKEHEAAVEAERLAAYLERGGDGAYQAPVCGRSPRASALPPLAEARGLLPGRCANPACANLEGDSEADLTLKACAGCGAVGYCCRPCQLEHWRAGHKEACGRARGGGGA</sequence>
<feature type="region of interest" description="Disordered" evidence="18">
    <location>
        <begin position="122"/>
        <end position="145"/>
    </location>
</feature>
<feature type="region of interest" description="Disordered" evidence="18">
    <location>
        <begin position="162"/>
        <end position="185"/>
    </location>
</feature>
<protein>
    <recommendedName>
        <fullName evidence="15">phytol kinase</fullName>
        <ecNumber evidence="15">2.7.1.182</ecNumber>
    </recommendedName>
</protein>
<comment type="catalytic activity">
    <reaction evidence="16">
        <text>phytol + CTP = phytyl phosphate + CDP + H(+)</text>
        <dbReference type="Rhea" id="RHEA:38055"/>
        <dbReference type="ChEBI" id="CHEBI:15378"/>
        <dbReference type="ChEBI" id="CHEBI:17327"/>
        <dbReference type="ChEBI" id="CHEBI:37563"/>
        <dbReference type="ChEBI" id="CHEBI:58069"/>
        <dbReference type="ChEBI" id="CHEBI:75483"/>
        <dbReference type="EC" id="2.7.1.182"/>
    </reaction>
</comment>
<comment type="pathway">
    <text evidence="14">Cofactor biosynthesis; tocopherol biosynthesis.</text>
</comment>
<feature type="region of interest" description="Disordered" evidence="18">
    <location>
        <begin position="23"/>
        <end position="60"/>
    </location>
</feature>
<evidence type="ECO:0000256" key="4">
    <source>
        <dbReference type="ARBA" id="ARBA00022640"/>
    </source>
</evidence>
<dbReference type="GO" id="GO:0016020">
    <property type="term" value="C:membrane"/>
    <property type="evidence" value="ECO:0007669"/>
    <property type="project" value="UniProtKB-SubCell"/>
</dbReference>
<dbReference type="GO" id="GO:0010276">
    <property type="term" value="F:phytol kinase activity"/>
    <property type="evidence" value="ECO:0007669"/>
    <property type="project" value="UniProtKB-EC"/>
</dbReference>
<dbReference type="PANTHER" id="PTHR32523:SF8">
    <property type="entry name" value="DOLICHOL KINASE"/>
    <property type="match status" value="1"/>
</dbReference>
<gene>
    <name evidence="21" type="ORF">GPECTOR_52g4</name>
</gene>
<keyword evidence="19" id="KW-0732">Signal</keyword>
<dbReference type="Pfam" id="PF01753">
    <property type="entry name" value="zf-MYND"/>
    <property type="match status" value="1"/>
</dbReference>
<evidence type="ECO:0000256" key="17">
    <source>
        <dbReference type="PROSITE-ProRule" id="PRU00134"/>
    </source>
</evidence>
<evidence type="ECO:0000256" key="19">
    <source>
        <dbReference type="SAM" id="SignalP"/>
    </source>
</evidence>
<keyword evidence="7" id="KW-0479">Metal-binding</keyword>
<dbReference type="GO" id="GO:0009507">
    <property type="term" value="C:chloroplast"/>
    <property type="evidence" value="ECO:0007669"/>
    <property type="project" value="UniProtKB-SubCell"/>
</dbReference>
<dbReference type="GO" id="GO:0008270">
    <property type="term" value="F:zinc ion binding"/>
    <property type="evidence" value="ECO:0007669"/>
    <property type="project" value="UniProtKB-KW"/>
</dbReference>
<evidence type="ECO:0000259" key="20">
    <source>
        <dbReference type="PROSITE" id="PS50865"/>
    </source>
</evidence>
<dbReference type="InterPro" id="IPR002893">
    <property type="entry name" value="Znf_MYND"/>
</dbReference>
<dbReference type="OrthoDB" id="552473at2759"/>
<feature type="compositionally biased region" description="Polar residues" evidence="18">
    <location>
        <begin position="28"/>
        <end position="43"/>
    </location>
</feature>
<dbReference type="SUPFAM" id="SSF144232">
    <property type="entry name" value="HIT/MYND zinc finger-like"/>
    <property type="match status" value="1"/>
</dbReference>
<evidence type="ECO:0000256" key="3">
    <source>
        <dbReference type="ARBA" id="ARBA00022528"/>
    </source>
</evidence>
<feature type="chain" id="PRO_5007561895" description="phytol kinase" evidence="19">
    <location>
        <begin position="25"/>
        <end position="308"/>
    </location>
</feature>
<evidence type="ECO:0000256" key="15">
    <source>
        <dbReference type="ARBA" id="ARBA00039024"/>
    </source>
</evidence>
<dbReference type="EC" id="2.7.1.182" evidence="15"/>
<keyword evidence="12" id="KW-1133">Transmembrane helix</keyword>
<keyword evidence="22" id="KW-1185">Reference proteome</keyword>
<dbReference type="Gene3D" id="6.10.140.2220">
    <property type="match status" value="1"/>
</dbReference>
<accession>A0A150G6Z5</accession>
<comment type="caution">
    <text evidence="21">The sequence shown here is derived from an EMBL/GenBank/DDBJ whole genome shotgun (WGS) entry which is preliminary data.</text>
</comment>
<keyword evidence="4" id="KW-0934">Plastid</keyword>
<feature type="signal peptide" evidence="19">
    <location>
        <begin position="1"/>
        <end position="24"/>
    </location>
</feature>
<evidence type="ECO:0000256" key="6">
    <source>
        <dbReference type="ARBA" id="ARBA00022692"/>
    </source>
</evidence>
<name>A0A150G6Z5_GONPE</name>
<comment type="subcellular location">
    <subcellularLocation>
        <location evidence="1">Plastid</location>
        <location evidence="1">Chloroplast membrane</location>
        <topology evidence="1">Multi-pass membrane protein</topology>
    </subcellularLocation>
</comment>
<evidence type="ECO:0000256" key="14">
    <source>
        <dbReference type="ARBA" id="ARBA00024015"/>
    </source>
</evidence>
<evidence type="ECO:0000256" key="12">
    <source>
        <dbReference type="ARBA" id="ARBA00022989"/>
    </source>
</evidence>
<keyword evidence="6" id="KW-0812">Transmembrane</keyword>
<evidence type="ECO:0000256" key="13">
    <source>
        <dbReference type="ARBA" id="ARBA00023136"/>
    </source>
</evidence>
<evidence type="ECO:0000256" key="2">
    <source>
        <dbReference type="ARBA" id="ARBA00010794"/>
    </source>
</evidence>
<dbReference type="EMBL" id="LSYV01000053">
    <property type="protein sequence ID" value="KXZ45639.1"/>
    <property type="molecule type" value="Genomic_DNA"/>
</dbReference>
<keyword evidence="13" id="KW-0472">Membrane</keyword>
<evidence type="ECO:0000256" key="8">
    <source>
        <dbReference type="ARBA" id="ARBA00022771"/>
    </source>
</evidence>
<comment type="similarity">
    <text evidence="2">Belongs to the polyprenol kinase family.</text>
</comment>
<evidence type="ECO:0000256" key="9">
    <source>
        <dbReference type="ARBA" id="ARBA00022777"/>
    </source>
</evidence>
<evidence type="ECO:0000256" key="10">
    <source>
        <dbReference type="ARBA" id="ARBA00022833"/>
    </source>
</evidence>
<dbReference type="InterPro" id="IPR039606">
    <property type="entry name" value="Phytol/farnesol_kinase"/>
</dbReference>
<reference evidence="22" key="1">
    <citation type="journal article" date="2016" name="Nat. Commun.">
        <title>The Gonium pectorale genome demonstrates co-option of cell cycle regulation during the evolution of multicellularity.</title>
        <authorList>
            <person name="Hanschen E.R."/>
            <person name="Marriage T.N."/>
            <person name="Ferris P.J."/>
            <person name="Hamaji T."/>
            <person name="Toyoda A."/>
            <person name="Fujiyama A."/>
            <person name="Neme R."/>
            <person name="Noguchi H."/>
            <person name="Minakuchi Y."/>
            <person name="Suzuki M."/>
            <person name="Kawai-Toyooka H."/>
            <person name="Smith D.R."/>
            <person name="Sparks H."/>
            <person name="Anderson J."/>
            <person name="Bakaric R."/>
            <person name="Luria V."/>
            <person name="Karger A."/>
            <person name="Kirschner M.W."/>
            <person name="Durand P.M."/>
            <person name="Michod R.E."/>
            <person name="Nozaki H."/>
            <person name="Olson B.J."/>
        </authorList>
    </citation>
    <scope>NUCLEOTIDE SEQUENCE [LARGE SCALE GENOMIC DNA]</scope>
    <source>
        <strain evidence="22">NIES-2863</strain>
    </source>
</reference>
<keyword evidence="5" id="KW-0808">Transferase</keyword>
<dbReference type="PANTHER" id="PTHR32523">
    <property type="entry name" value="PHYTOL KINASE 1, CHLOROPLASTIC"/>
    <property type="match status" value="1"/>
</dbReference>
<evidence type="ECO:0000256" key="16">
    <source>
        <dbReference type="ARBA" id="ARBA00048889"/>
    </source>
</evidence>
<evidence type="ECO:0000256" key="1">
    <source>
        <dbReference type="ARBA" id="ARBA00004508"/>
    </source>
</evidence>
<dbReference type="Proteomes" id="UP000075714">
    <property type="component" value="Unassembled WGS sequence"/>
</dbReference>
<organism evidence="21 22">
    <name type="scientific">Gonium pectorale</name>
    <name type="common">Green alga</name>
    <dbReference type="NCBI Taxonomy" id="33097"/>
    <lineage>
        <taxon>Eukaryota</taxon>
        <taxon>Viridiplantae</taxon>
        <taxon>Chlorophyta</taxon>
        <taxon>core chlorophytes</taxon>
        <taxon>Chlorophyceae</taxon>
        <taxon>CS clade</taxon>
        <taxon>Chlamydomonadales</taxon>
        <taxon>Volvocaceae</taxon>
        <taxon>Gonium</taxon>
    </lineage>
</organism>
<dbReference type="AlphaFoldDB" id="A0A150G6Z5"/>
<keyword evidence="3" id="KW-0150">Chloroplast</keyword>
<evidence type="ECO:0000256" key="5">
    <source>
        <dbReference type="ARBA" id="ARBA00022679"/>
    </source>
</evidence>
<evidence type="ECO:0000256" key="7">
    <source>
        <dbReference type="ARBA" id="ARBA00022723"/>
    </source>
</evidence>
<feature type="domain" description="MYND-type" evidence="20">
    <location>
        <begin position="254"/>
        <end position="299"/>
    </location>
</feature>